<keyword evidence="2" id="KW-1185">Reference proteome</keyword>
<reference evidence="1" key="1">
    <citation type="submission" date="2020-08" db="EMBL/GenBank/DDBJ databases">
        <title>Multicomponent nature underlies the extraordinary mechanical properties of spider dragline silk.</title>
        <authorList>
            <person name="Kono N."/>
            <person name="Nakamura H."/>
            <person name="Mori M."/>
            <person name="Yoshida Y."/>
            <person name="Ohtoshi R."/>
            <person name="Malay A.D."/>
            <person name="Moran D.A.P."/>
            <person name="Tomita M."/>
            <person name="Numata K."/>
            <person name="Arakawa K."/>
        </authorList>
    </citation>
    <scope>NUCLEOTIDE SEQUENCE</scope>
</reference>
<dbReference type="Proteomes" id="UP000887013">
    <property type="component" value="Unassembled WGS sequence"/>
</dbReference>
<protein>
    <submittedName>
        <fullName evidence="1">Uncharacterized protein</fullName>
    </submittedName>
</protein>
<dbReference type="EMBL" id="BMAW01018163">
    <property type="protein sequence ID" value="GFT57212.1"/>
    <property type="molecule type" value="Genomic_DNA"/>
</dbReference>
<accession>A0A8X6PB82</accession>
<comment type="caution">
    <text evidence="1">The sequence shown here is derived from an EMBL/GenBank/DDBJ whole genome shotgun (WGS) entry which is preliminary data.</text>
</comment>
<proteinExistence type="predicted"/>
<dbReference type="AlphaFoldDB" id="A0A8X6PB82"/>
<name>A0A8X6PB82_NEPPI</name>
<evidence type="ECO:0000313" key="2">
    <source>
        <dbReference type="Proteomes" id="UP000887013"/>
    </source>
</evidence>
<gene>
    <name evidence="1" type="ORF">NPIL_376961</name>
</gene>
<sequence length="104" mass="12108">MFGNPLKKIMLMAPKSKINLNDSNFSPYKDGFHRTCASIATHSPPPSDAHNRVWEDLNILFHPAFQNQLFTTFFYRWMVALSVSFDMSLHTEKKRLFSPSLWSK</sequence>
<organism evidence="1 2">
    <name type="scientific">Nephila pilipes</name>
    <name type="common">Giant wood spider</name>
    <name type="synonym">Nephila maculata</name>
    <dbReference type="NCBI Taxonomy" id="299642"/>
    <lineage>
        <taxon>Eukaryota</taxon>
        <taxon>Metazoa</taxon>
        <taxon>Ecdysozoa</taxon>
        <taxon>Arthropoda</taxon>
        <taxon>Chelicerata</taxon>
        <taxon>Arachnida</taxon>
        <taxon>Araneae</taxon>
        <taxon>Araneomorphae</taxon>
        <taxon>Entelegynae</taxon>
        <taxon>Araneoidea</taxon>
        <taxon>Nephilidae</taxon>
        <taxon>Nephila</taxon>
    </lineage>
</organism>
<evidence type="ECO:0000313" key="1">
    <source>
        <dbReference type="EMBL" id="GFT57212.1"/>
    </source>
</evidence>